<name>A0A835ANN1_9POAL</name>
<feature type="region of interest" description="Disordered" evidence="1">
    <location>
        <begin position="116"/>
        <end position="143"/>
    </location>
</feature>
<evidence type="ECO:0000313" key="2">
    <source>
        <dbReference type="EMBL" id="KAF8670290.1"/>
    </source>
</evidence>
<keyword evidence="3" id="KW-1185">Reference proteome</keyword>
<comment type="caution">
    <text evidence="2">The sequence shown here is derived from an EMBL/GenBank/DDBJ whole genome shotgun (WGS) entry which is preliminary data.</text>
</comment>
<organism evidence="2 3">
    <name type="scientific">Digitaria exilis</name>
    <dbReference type="NCBI Taxonomy" id="1010633"/>
    <lineage>
        <taxon>Eukaryota</taxon>
        <taxon>Viridiplantae</taxon>
        <taxon>Streptophyta</taxon>
        <taxon>Embryophyta</taxon>
        <taxon>Tracheophyta</taxon>
        <taxon>Spermatophyta</taxon>
        <taxon>Magnoliopsida</taxon>
        <taxon>Liliopsida</taxon>
        <taxon>Poales</taxon>
        <taxon>Poaceae</taxon>
        <taxon>PACMAD clade</taxon>
        <taxon>Panicoideae</taxon>
        <taxon>Panicodae</taxon>
        <taxon>Paniceae</taxon>
        <taxon>Anthephorinae</taxon>
        <taxon>Digitaria</taxon>
    </lineage>
</organism>
<proteinExistence type="predicted"/>
<dbReference type="AlphaFoldDB" id="A0A835ANN1"/>
<sequence>MLKTTLTNMLDSLNGNSEEVPKIIQQMCGKTLIFRFKLSDQNLTQGKEYYLVKRTFEPDDKLESKHSNDNYEENLIKDMHALESEGINVKKSSNEEQIVHDSTIKKSSEMISHVEQLEDSDAERLEDIEEENSDTNSSEVKISSRRRLCLGNNRRRKAQINTDPYMPTVDEEGIVAENGLPNSIGAKKKKRQVTKKHKKTTFGGVAKKDSKQPKEKVKQDTHKRRKNSPNVIDNENSDNKDTQQNSSNEKTNDNDTVIEQVSDDQNNNHSMLEDACPQREENIQGDLNTPLNNNANGTLEEFNNLSIFDIATTPMEKENIPTNVNQAPTLYRSTRTRRIPERYKN</sequence>
<evidence type="ECO:0000256" key="1">
    <source>
        <dbReference type="SAM" id="MobiDB-lite"/>
    </source>
</evidence>
<reference evidence="2" key="1">
    <citation type="submission" date="2020-07" db="EMBL/GenBank/DDBJ databases">
        <title>Genome sequence and genetic diversity analysis of an under-domesticated orphan crop, white fonio (Digitaria exilis).</title>
        <authorList>
            <person name="Bennetzen J.L."/>
            <person name="Chen S."/>
            <person name="Ma X."/>
            <person name="Wang X."/>
            <person name="Yssel A.E.J."/>
            <person name="Chaluvadi S.R."/>
            <person name="Johnson M."/>
            <person name="Gangashetty P."/>
            <person name="Hamidou F."/>
            <person name="Sanogo M.D."/>
            <person name="Zwaenepoel A."/>
            <person name="Wallace J."/>
            <person name="Van De Peer Y."/>
            <person name="Van Deynze A."/>
        </authorList>
    </citation>
    <scope>NUCLEOTIDE SEQUENCE</scope>
    <source>
        <tissue evidence="2">Leaves</tissue>
    </source>
</reference>
<feature type="compositionally biased region" description="Acidic residues" evidence="1">
    <location>
        <begin position="117"/>
        <end position="133"/>
    </location>
</feature>
<dbReference type="EMBL" id="JACEFO010002261">
    <property type="protein sequence ID" value="KAF8670290.1"/>
    <property type="molecule type" value="Genomic_DNA"/>
</dbReference>
<gene>
    <name evidence="2" type="ORF">HU200_050831</name>
</gene>
<accession>A0A835ANN1</accession>
<dbReference type="OrthoDB" id="675205at2759"/>
<feature type="region of interest" description="Disordered" evidence="1">
    <location>
        <begin position="179"/>
        <end position="255"/>
    </location>
</feature>
<evidence type="ECO:0000313" key="3">
    <source>
        <dbReference type="Proteomes" id="UP000636709"/>
    </source>
</evidence>
<protein>
    <submittedName>
        <fullName evidence="2">Uncharacterized protein</fullName>
    </submittedName>
</protein>
<feature type="compositionally biased region" description="Basic and acidic residues" evidence="1">
    <location>
        <begin position="206"/>
        <end position="220"/>
    </location>
</feature>
<feature type="compositionally biased region" description="Polar residues" evidence="1">
    <location>
        <begin position="242"/>
        <end position="255"/>
    </location>
</feature>
<feature type="compositionally biased region" description="Basic residues" evidence="1">
    <location>
        <begin position="186"/>
        <end position="200"/>
    </location>
</feature>
<dbReference type="Proteomes" id="UP000636709">
    <property type="component" value="Unassembled WGS sequence"/>
</dbReference>